<proteinExistence type="predicted"/>
<keyword evidence="7" id="KW-1185">Reference proteome</keyword>
<organism evidence="6 7">
    <name type="scientific">Gordonia lacunae</name>
    <dbReference type="NCBI Taxonomy" id="417102"/>
    <lineage>
        <taxon>Bacteria</taxon>
        <taxon>Bacillati</taxon>
        <taxon>Actinomycetota</taxon>
        <taxon>Actinomycetes</taxon>
        <taxon>Mycobacteriales</taxon>
        <taxon>Gordoniaceae</taxon>
        <taxon>Gordonia</taxon>
    </lineage>
</organism>
<dbReference type="GO" id="GO:0003677">
    <property type="term" value="F:DNA binding"/>
    <property type="evidence" value="ECO:0007669"/>
    <property type="project" value="UniProtKB-UniRule"/>
</dbReference>
<evidence type="ECO:0000313" key="7">
    <source>
        <dbReference type="Proteomes" id="UP000194632"/>
    </source>
</evidence>
<keyword evidence="3" id="KW-0804">Transcription</keyword>
<comment type="caution">
    <text evidence="6">The sequence shown here is derived from an EMBL/GenBank/DDBJ whole genome shotgun (WGS) entry which is preliminary data.</text>
</comment>
<feature type="DNA-binding region" description="H-T-H motif" evidence="4">
    <location>
        <begin position="38"/>
        <end position="57"/>
    </location>
</feature>
<dbReference type="SUPFAM" id="SSF48498">
    <property type="entry name" value="Tetracyclin repressor-like, C-terminal domain"/>
    <property type="match status" value="1"/>
</dbReference>
<evidence type="ECO:0000256" key="3">
    <source>
        <dbReference type="ARBA" id="ARBA00023163"/>
    </source>
</evidence>
<dbReference type="PANTHER" id="PTHR47506:SF6">
    <property type="entry name" value="HTH-TYPE TRANSCRIPTIONAL REPRESSOR NEMR"/>
    <property type="match status" value="1"/>
</dbReference>
<dbReference type="InterPro" id="IPR011075">
    <property type="entry name" value="TetR_C"/>
</dbReference>
<dbReference type="SUPFAM" id="SSF46689">
    <property type="entry name" value="Homeodomain-like"/>
    <property type="match status" value="1"/>
</dbReference>
<dbReference type="InterPro" id="IPR036271">
    <property type="entry name" value="Tet_transcr_reg_TetR-rel_C_sf"/>
</dbReference>
<dbReference type="Proteomes" id="UP000194632">
    <property type="component" value="Unassembled WGS sequence"/>
</dbReference>
<dbReference type="Pfam" id="PF16925">
    <property type="entry name" value="TetR_C_13"/>
    <property type="match status" value="1"/>
</dbReference>
<dbReference type="InterPro" id="IPR009057">
    <property type="entry name" value="Homeodomain-like_sf"/>
</dbReference>
<reference evidence="6 7" key="1">
    <citation type="submission" date="2017-05" db="EMBL/GenBank/DDBJ databases">
        <title>Biotechnological potential of actinobacteria isolated from South African environments.</title>
        <authorList>
            <person name="Le Roes-Hill M."/>
            <person name="Prins A."/>
            <person name="Durrell K.A."/>
        </authorList>
    </citation>
    <scope>NUCLEOTIDE SEQUENCE [LARGE SCALE GENOMIC DNA]</scope>
    <source>
        <strain evidence="6">BS2</strain>
    </source>
</reference>
<dbReference type="PANTHER" id="PTHR47506">
    <property type="entry name" value="TRANSCRIPTIONAL REGULATORY PROTEIN"/>
    <property type="match status" value="1"/>
</dbReference>
<dbReference type="AlphaFoldDB" id="A0A243QCS7"/>
<keyword evidence="2 4" id="KW-0238">DNA-binding</keyword>
<evidence type="ECO:0000256" key="1">
    <source>
        <dbReference type="ARBA" id="ARBA00023015"/>
    </source>
</evidence>
<gene>
    <name evidence="6" type="ORF">CA982_08020</name>
</gene>
<dbReference type="STRING" id="417102.CA982_08020"/>
<name>A0A243QCS7_9ACTN</name>
<accession>A0A243QCS7</accession>
<dbReference type="EMBL" id="NGFO01000007">
    <property type="protein sequence ID" value="OUC79394.1"/>
    <property type="molecule type" value="Genomic_DNA"/>
</dbReference>
<evidence type="ECO:0000259" key="5">
    <source>
        <dbReference type="PROSITE" id="PS50977"/>
    </source>
</evidence>
<dbReference type="Gene3D" id="1.10.357.10">
    <property type="entry name" value="Tetracycline Repressor, domain 2"/>
    <property type="match status" value="1"/>
</dbReference>
<dbReference type="InterPro" id="IPR001647">
    <property type="entry name" value="HTH_TetR"/>
</dbReference>
<dbReference type="Gene3D" id="1.10.10.60">
    <property type="entry name" value="Homeodomain-like"/>
    <property type="match status" value="1"/>
</dbReference>
<dbReference type="OrthoDB" id="326421at2"/>
<dbReference type="RefSeq" id="WP_086534808.1">
    <property type="nucleotide sequence ID" value="NZ_NGFO01000007.1"/>
</dbReference>
<dbReference type="PROSITE" id="PS50977">
    <property type="entry name" value="HTH_TETR_2"/>
    <property type="match status" value="1"/>
</dbReference>
<sequence>MAAEQTPDGRRARGDRTRRTAARAAAAIATTHGLDSITVGSLAQATGLSKSGILTVFGTREAIQIAAVAEARQIYIDTVITPAWDRQPGQPRLRALLDCWVAYQRAHVFPGGCFIVASTAEYGRRAGPVADAVRALKREWLDLLESELTAAGATDPPRDAFCIDAYLCAANTRRELFGADAELDRAHTLALDIIG</sequence>
<evidence type="ECO:0000256" key="4">
    <source>
        <dbReference type="PROSITE-ProRule" id="PRU00335"/>
    </source>
</evidence>
<keyword evidence="1" id="KW-0805">Transcription regulation</keyword>
<feature type="domain" description="HTH tetR-type" evidence="5">
    <location>
        <begin position="15"/>
        <end position="75"/>
    </location>
</feature>
<protein>
    <submittedName>
        <fullName evidence="6">TetR family transcriptional regulator</fullName>
    </submittedName>
</protein>
<evidence type="ECO:0000313" key="6">
    <source>
        <dbReference type="EMBL" id="OUC79394.1"/>
    </source>
</evidence>
<evidence type="ECO:0000256" key="2">
    <source>
        <dbReference type="ARBA" id="ARBA00023125"/>
    </source>
</evidence>